<proteinExistence type="predicted"/>
<evidence type="ECO:0000313" key="2">
    <source>
        <dbReference type="Proteomes" id="UP000287394"/>
    </source>
</evidence>
<sequence>MELSTRAYNDYISALFAPQDDALTGALAEMERENVPGINVSAVEGKLLEVLALTVGATRILEIGTLGGYSGIHFARALPEDGKLITLEIDAHHAEVARRNFERAGVVQKTEVRVGPASETLRRLAATGEPLFDLVFIDADKDSYTEYLNLALPLLRRGGLLLGDNTLPDAVLTGEESGTKFYNAAVARRSDLTTIIIPILRQHGMDGLTVSFKRSPG</sequence>
<protein>
    <submittedName>
        <fullName evidence="1">O-methyltransferase</fullName>
    </submittedName>
</protein>
<dbReference type="OrthoDB" id="9799672at2"/>
<dbReference type="Proteomes" id="UP000287394">
    <property type="component" value="Chromosome"/>
</dbReference>
<accession>A0A402CX37</accession>
<dbReference type="KEGG" id="ccot:CCAX7_44630"/>
<dbReference type="InterPro" id="IPR050362">
    <property type="entry name" value="Cation-dep_OMT"/>
</dbReference>
<dbReference type="AlphaFoldDB" id="A0A402CX37"/>
<dbReference type="SUPFAM" id="SSF53335">
    <property type="entry name" value="S-adenosyl-L-methionine-dependent methyltransferases"/>
    <property type="match status" value="1"/>
</dbReference>
<dbReference type="EMBL" id="AP025739">
    <property type="protein sequence ID" value="BDI32412.1"/>
    <property type="molecule type" value="Genomic_DNA"/>
</dbReference>
<dbReference type="Gene3D" id="3.40.50.150">
    <property type="entry name" value="Vaccinia Virus protein VP39"/>
    <property type="match status" value="1"/>
</dbReference>
<gene>
    <name evidence="1" type="ORF">CCAX7_44630</name>
</gene>
<dbReference type="RefSeq" id="WP_119321908.1">
    <property type="nucleotide sequence ID" value="NZ_AP025739.1"/>
</dbReference>
<dbReference type="Pfam" id="PF01596">
    <property type="entry name" value="Methyltransf_3"/>
    <property type="match status" value="1"/>
</dbReference>
<dbReference type="PROSITE" id="PS51682">
    <property type="entry name" value="SAM_OMT_I"/>
    <property type="match status" value="1"/>
</dbReference>
<dbReference type="GO" id="GO:0008757">
    <property type="term" value="F:S-adenosylmethionine-dependent methyltransferase activity"/>
    <property type="evidence" value="ECO:0007669"/>
    <property type="project" value="TreeGrafter"/>
</dbReference>
<organism evidence="1 2">
    <name type="scientific">Capsulimonas corticalis</name>
    <dbReference type="NCBI Taxonomy" id="2219043"/>
    <lineage>
        <taxon>Bacteria</taxon>
        <taxon>Bacillati</taxon>
        <taxon>Armatimonadota</taxon>
        <taxon>Armatimonadia</taxon>
        <taxon>Capsulimonadales</taxon>
        <taxon>Capsulimonadaceae</taxon>
        <taxon>Capsulimonas</taxon>
    </lineage>
</organism>
<keyword evidence="2" id="KW-1185">Reference proteome</keyword>
<dbReference type="GO" id="GO:0008171">
    <property type="term" value="F:O-methyltransferase activity"/>
    <property type="evidence" value="ECO:0007669"/>
    <property type="project" value="InterPro"/>
</dbReference>
<dbReference type="InterPro" id="IPR029063">
    <property type="entry name" value="SAM-dependent_MTases_sf"/>
</dbReference>
<dbReference type="PANTHER" id="PTHR10509:SF14">
    <property type="entry name" value="CAFFEOYL-COA O-METHYLTRANSFERASE 3-RELATED"/>
    <property type="match status" value="1"/>
</dbReference>
<evidence type="ECO:0000313" key="1">
    <source>
        <dbReference type="EMBL" id="BDI32412.1"/>
    </source>
</evidence>
<dbReference type="FunCoup" id="A0A402CX37">
    <property type="interactions" value="290"/>
</dbReference>
<reference evidence="1 2" key="1">
    <citation type="journal article" date="2019" name="Int. J. Syst. Evol. Microbiol.">
        <title>Capsulimonas corticalis gen. nov., sp. nov., an aerobic capsulated bacterium, of a novel bacterial order, Capsulimonadales ord. nov., of the class Armatimonadia of the phylum Armatimonadetes.</title>
        <authorList>
            <person name="Li J."/>
            <person name="Kudo C."/>
            <person name="Tonouchi A."/>
        </authorList>
    </citation>
    <scope>NUCLEOTIDE SEQUENCE [LARGE SCALE GENOMIC DNA]</scope>
    <source>
        <strain evidence="1 2">AX-7</strain>
    </source>
</reference>
<dbReference type="PANTHER" id="PTHR10509">
    <property type="entry name" value="O-METHYLTRANSFERASE-RELATED"/>
    <property type="match status" value="1"/>
</dbReference>
<dbReference type="InterPro" id="IPR002935">
    <property type="entry name" value="SAM_O-MeTrfase"/>
</dbReference>
<name>A0A402CX37_9BACT</name>